<protein>
    <submittedName>
        <fullName evidence="2">Uncharacterized protein</fullName>
    </submittedName>
</protein>
<evidence type="ECO:0000313" key="2">
    <source>
        <dbReference type="EMBL" id="CAE8627544.1"/>
    </source>
</evidence>
<dbReference type="EMBL" id="CAJNNV010029204">
    <property type="protein sequence ID" value="CAE8627544.1"/>
    <property type="molecule type" value="Genomic_DNA"/>
</dbReference>
<feature type="signal peptide" evidence="1">
    <location>
        <begin position="1"/>
        <end position="21"/>
    </location>
</feature>
<evidence type="ECO:0000313" key="3">
    <source>
        <dbReference type="EMBL" id="CAE8691074.1"/>
    </source>
</evidence>
<dbReference type="Proteomes" id="UP000654075">
    <property type="component" value="Unassembled WGS sequence"/>
</dbReference>
<evidence type="ECO:0000313" key="4">
    <source>
        <dbReference type="Proteomes" id="UP000654075"/>
    </source>
</evidence>
<keyword evidence="4" id="KW-1185">Reference proteome</keyword>
<evidence type="ECO:0000256" key="1">
    <source>
        <dbReference type="SAM" id="SignalP"/>
    </source>
</evidence>
<gene>
    <name evidence="2" type="ORF">PGLA1383_LOCUS44281</name>
    <name evidence="3" type="ORF">PGLA2088_LOCUS27232</name>
</gene>
<feature type="chain" id="PRO_5036222010" evidence="1">
    <location>
        <begin position="22"/>
        <end position="178"/>
    </location>
</feature>
<accession>A0A813GT71</accession>
<sequence length="178" mass="19382">MAAVKLIKFVAVAILVSSSDAEPTNQTCVGQDQDEMAALQVGVQSHLGTCSCGSVCEGYKKHGHFSCSNAKKTYLASNPGVDPEAMSQTKCEYKSMSQYAKDNTKCWSHEGEKLKVTFRMPNDCSRKSCPVGFSKHVPPSKCLLCFILHTTSMNELCPHGWCECDSFSCMCAARGSCR</sequence>
<dbReference type="AlphaFoldDB" id="A0A813GT71"/>
<keyword evidence="1" id="KW-0732">Signal</keyword>
<dbReference type="Proteomes" id="UP000626109">
    <property type="component" value="Unassembled WGS sequence"/>
</dbReference>
<name>A0A813GT71_POLGL</name>
<comment type="caution">
    <text evidence="2">The sequence shown here is derived from an EMBL/GenBank/DDBJ whole genome shotgun (WGS) entry which is preliminary data.</text>
</comment>
<dbReference type="EMBL" id="CAJNNW010027368">
    <property type="protein sequence ID" value="CAE8691074.1"/>
    <property type="molecule type" value="Genomic_DNA"/>
</dbReference>
<organism evidence="2 4">
    <name type="scientific">Polarella glacialis</name>
    <name type="common">Dinoflagellate</name>
    <dbReference type="NCBI Taxonomy" id="89957"/>
    <lineage>
        <taxon>Eukaryota</taxon>
        <taxon>Sar</taxon>
        <taxon>Alveolata</taxon>
        <taxon>Dinophyceae</taxon>
        <taxon>Suessiales</taxon>
        <taxon>Suessiaceae</taxon>
        <taxon>Polarella</taxon>
    </lineage>
</organism>
<reference evidence="2" key="1">
    <citation type="submission" date="2021-02" db="EMBL/GenBank/DDBJ databases">
        <authorList>
            <person name="Dougan E. K."/>
            <person name="Rhodes N."/>
            <person name="Thang M."/>
            <person name="Chan C."/>
        </authorList>
    </citation>
    <scope>NUCLEOTIDE SEQUENCE</scope>
</reference>
<proteinExistence type="predicted"/>